<dbReference type="InterPro" id="IPR024079">
    <property type="entry name" value="MetalloPept_cat_dom_sf"/>
</dbReference>
<evidence type="ECO:0000256" key="5">
    <source>
        <dbReference type="ARBA" id="ARBA00022833"/>
    </source>
</evidence>
<sequence length="490" mass="54062">MEPISGSVGDHPVSTDPLDSRNSKSTVADPAPGDSKLSSAKTDPRIQFGVSSHPSVREDFMSDQWEDCNAKEEEQENVEVPSSALGRKYFCAPLALPDTPLDKPLTYPNPPGNCPVYLQNLASGAFAHWDHDPDDDPLGRGSDHAEGGKYNHKCNINHSANQTINRKKICIARLAFNADLLRHYAQPDSKVCRGPTVPAPDTKDILAFLKLLFSGMNIMEFEETLELVLMDADNNNVGLKKGNDQPVQLLNIQAPAGPYPVALDANDILSKLSAMVPDDCFQLTLITDHALHWNHNSILGVSDPLARIAVVSTTQLDPRLDHFNHINRDRDEWPNGNLVKSLDYHWGCEQQWPTTTIRLSDAGSHPLAQAIHKRGQLPSLMVGPRSEDMESVWLVRTIRLVLHELGHNFGILHCEAFACLMQKGSHMYHTVAKPAMFCPLCITKLAKAMDVEVRSIFKGTLEFCDGRGAQDPVFAPLGAFIKLLLEQCPA</sequence>
<evidence type="ECO:0000256" key="2">
    <source>
        <dbReference type="ARBA" id="ARBA00022670"/>
    </source>
</evidence>
<proteinExistence type="predicted"/>
<dbReference type="GO" id="GO:0008237">
    <property type="term" value="F:metallopeptidase activity"/>
    <property type="evidence" value="ECO:0007669"/>
    <property type="project" value="UniProtKB-KW"/>
</dbReference>
<dbReference type="GO" id="GO:0046872">
    <property type="term" value="F:metal ion binding"/>
    <property type="evidence" value="ECO:0007669"/>
    <property type="project" value="UniProtKB-KW"/>
</dbReference>
<keyword evidence="9" id="KW-1185">Reference proteome</keyword>
<dbReference type="GO" id="GO:0006508">
    <property type="term" value="P:proteolysis"/>
    <property type="evidence" value="ECO:0007669"/>
    <property type="project" value="UniProtKB-KW"/>
</dbReference>
<evidence type="ECO:0000313" key="8">
    <source>
        <dbReference type="EMBL" id="KAF2671745.1"/>
    </source>
</evidence>
<evidence type="ECO:0000256" key="1">
    <source>
        <dbReference type="ARBA" id="ARBA00001947"/>
    </source>
</evidence>
<name>A0A6A6UHJ5_9PEZI</name>
<dbReference type="OrthoDB" id="2365600at2759"/>
<dbReference type="PANTHER" id="PTHR15910">
    <property type="entry name" value="ARCHAEMETZINCIN"/>
    <property type="match status" value="1"/>
</dbReference>
<keyword evidence="3" id="KW-0479">Metal-binding</keyword>
<dbReference type="SUPFAM" id="SSF55486">
    <property type="entry name" value="Metalloproteases ('zincins'), catalytic domain"/>
    <property type="match status" value="1"/>
</dbReference>
<dbReference type="PANTHER" id="PTHR15910:SF1">
    <property type="entry name" value="ARCHAEMETZINCIN-2"/>
    <property type="match status" value="1"/>
</dbReference>
<dbReference type="Pfam" id="PF07998">
    <property type="entry name" value="Peptidase_M54"/>
    <property type="match status" value="1"/>
</dbReference>
<evidence type="ECO:0000256" key="4">
    <source>
        <dbReference type="ARBA" id="ARBA00022801"/>
    </source>
</evidence>
<gene>
    <name evidence="8" type="ORF">BT63DRAFT_452250</name>
</gene>
<evidence type="ECO:0000256" key="3">
    <source>
        <dbReference type="ARBA" id="ARBA00022723"/>
    </source>
</evidence>
<keyword evidence="5" id="KW-0862">Zinc</keyword>
<dbReference type="Proteomes" id="UP000799302">
    <property type="component" value="Unassembled WGS sequence"/>
</dbReference>
<dbReference type="Gene3D" id="3.40.390.10">
    <property type="entry name" value="Collagenase (Catalytic Domain)"/>
    <property type="match status" value="1"/>
</dbReference>
<keyword evidence="4" id="KW-0378">Hydrolase</keyword>
<keyword evidence="2" id="KW-0645">Protease</keyword>
<evidence type="ECO:0000313" key="9">
    <source>
        <dbReference type="Proteomes" id="UP000799302"/>
    </source>
</evidence>
<feature type="region of interest" description="Disordered" evidence="7">
    <location>
        <begin position="1"/>
        <end position="57"/>
    </location>
</feature>
<dbReference type="InterPro" id="IPR012962">
    <property type="entry name" value="Pept_M54_archaemetzincn"/>
</dbReference>
<comment type="cofactor">
    <cofactor evidence="1">
        <name>Zn(2+)</name>
        <dbReference type="ChEBI" id="CHEBI:29105"/>
    </cofactor>
</comment>
<organism evidence="8 9">
    <name type="scientific">Microthyrium microscopicum</name>
    <dbReference type="NCBI Taxonomy" id="703497"/>
    <lineage>
        <taxon>Eukaryota</taxon>
        <taxon>Fungi</taxon>
        <taxon>Dikarya</taxon>
        <taxon>Ascomycota</taxon>
        <taxon>Pezizomycotina</taxon>
        <taxon>Dothideomycetes</taxon>
        <taxon>Dothideomycetes incertae sedis</taxon>
        <taxon>Microthyriales</taxon>
        <taxon>Microthyriaceae</taxon>
        <taxon>Microthyrium</taxon>
    </lineage>
</organism>
<accession>A0A6A6UHJ5</accession>
<reference evidence="8" key="1">
    <citation type="journal article" date="2020" name="Stud. Mycol.">
        <title>101 Dothideomycetes genomes: a test case for predicting lifestyles and emergence of pathogens.</title>
        <authorList>
            <person name="Haridas S."/>
            <person name="Albert R."/>
            <person name="Binder M."/>
            <person name="Bloem J."/>
            <person name="Labutti K."/>
            <person name="Salamov A."/>
            <person name="Andreopoulos B."/>
            <person name="Baker S."/>
            <person name="Barry K."/>
            <person name="Bills G."/>
            <person name="Bluhm B."/>
            <person name="Cannon C."/>
            <person name="Castanera R."/>
            <person name="Culley D."/>
            <person name="Daum C."/>
            <person name="Ezra D."/>
            <person name="Gonzalez J."/>
            <person name="Henrissat B."/>
            <person name="Kuo A."/>
            <person name="Liang C."/>
            <person name="Lipzen A."/>
            <person name="Lutzoni F."/>
            <person name="Magnuson J."/>
            <person name="Mondo S."/>
            <person name="Nolan M."/>
            <person name="Ohm R."/>
            <person name="Pangilinan J."/>
            <person name="Park H.-J."/>
            <person name="Ramirez L."/>
            <person name="Alfaro M."/>
            <person name="Sun H."/>
            <person name="Tritt A."/>
            <person name="Yoshinaga Y."/>
            <person name="Zwiers L.-H."/>
            <person name="Turgeon B."/>
            <person name="Goodwin S."/>
            <person name="Spatafora J."/>
            <person name="Crous P."/>
            <person name="Grigoriev I."/>
        </authorList>
    </citation>
    <scope>NUCLEOTIDE SEQUENCE</scope>
    <source>
        <strain evidence="8">CBS 115976</strain>
    </source>
</reference>
<dbReference type="EMBL" id="MU004232">
    <property type="protein sequence ID" value="KAF2671745.1"/>
    <property type="molecule type" value="Genomic_DNA"/>
</dbReference>
<keyword evidence="6" id="KW-0482">Metalloprotease</keyword>
<evidence type="ECO:0000256" key="6">
    <source>
        <dbReference type="ARBA" id="ARBA00023049"/>
    </source>
</evidence>
<evidence type="ECO:0000256" key="7">
    <source>
        <dbReference type="SAM" id="MobiDB-lite"/>
    </source>
</evidence>
<protein>
    <submittedName>
        <fullName evidence="8">Uncharacterized protein</fullName>
    </submittedName>
</protein>
<dbReference type="AlphaFoldDB" id="A0A6A6UHJ5"/>